<proteinExistence type="predicted"/>
<sequence>MENNWILLPPQNRRLTMKCKKVTFMFLDHWSTSTFMVERRLNIAVDHSKKDKDYFYAHQCDVDGIIGEIKTDNALIKKFNLDPDEYGLDISLHTILMPWKDSIVKVEPVEERRAA</sequence>
<evidence type="ECO:0000313" key="1">
    <source>
        <dbReference type="EMBL" id="SVA49735.1"/>
    </source>
</evidence>
<reference evidence="1" key="1">
    <citation type="submission" date="2018-05" db="EMBL/GenBank/DDBJ databases">
        <authorList>
            <person name="Lanie J.A."/>
            <person name="Ng W.-L."/>
            <person name="Kazmierczak K.M."/>
            <person name="Andrzejewski T.M."/>
            <person name="Davidsen T.M."/>
            <person name="Wayne K.J."/>
            <person name="Tettelin H."/>
            <person name="Glass J.I."/>
            <person name="Rusch D."/>
            <person name="Podicherti R."/>
            <person name="Tsui H.-C.T."/>
            <person name="Winkler M.E."/>
        </authorList>
    </citation>
    <scope>NUCLEOTIDE SEQUENCE</scope>
</reference>
<name>A0A381WB57_9ZZZZ</name>
<accession>A0A381WB57</accession>
<gene>
    <name evidence="1" type="ORF">METZ01_LOCUS102589</name>
</gene>
<organism evidence="1">
    <name type="scientific">marine metagenome</name>
    <dbReference type="NCBI Taxonomy" id="408172"/>
    <lineage>
        <taxon>unclassified sequences</taxon>
        <taxon>metagenomes</taxon>
        <taxon>ecological metagenomes</taxon>
    </lineage>
</organism>
<dbReference type="EMBL" id="UINC01011249">
    <property type="protein sequence ID" value="SVA49735.1"/>
    <property type="molecule type" value="Genomic_DNA"/>
</dbReference>
<protein>
    <submittedName>
        <fullName evidence="1">Uncharacterized protein</fullName>
    </submittedName>
</protein>
<dbReference type="AlphaFoldDB" id="A0A381WB57"/>